<feature type="compositionally biased region" description="Basic and acidic residues" evidence="1">
    <location>
        <begin position="764"/>
        <end position="778"/>
    </location>
</feature>
<dbReference type="InterPro" id="IPR027417">
    <property type="entry name" value="P-loop_NTPase"/>
</dbReference>
<evidence type="ECO:0000313" key="5">
    <source>
        <dbReference type="Proteomes" id="UP000250235"/>
    </source>
</evidence>
<dbReference type="SUPFAM" id="SSF52540">
    <property type="entry name" value="P-loop containing nucleoside triphosphate hydrolases"/>
    <property type="match status" value="1"/>
</dbReference>
<proteinExistence type="predicted"/>
<evidence type="ECO:0000256" key="1">
    <source>
        <dbReference type="SAM" id="MobiDB-lite"/>
    </source>
</evidence>
<dbReference type="GO" id="GO:0043531">
    <property type="term" value="F:ADP binding"/>
    <property type="evidence" value="ECO:0007669"/>
    <property type="project" value="InterPro"/>
</dbReference>
<dbReference type="PANTHER" id="PTHR47186:SF3">
    <property type="entry name" value="OS09G0267800 PROTEIN"/>
    <property type="match status" value="1"/>
</dbReference>
<dbReference type="Pfam" id="PF13855">
    <property type="entry name" value="LRR_8"/>
    <property type="match status" value="1"/>
</dbReference>
<evidence type="ECO:0000259" key="2">
    <source>
        <dbReference type="Pfam" id="PF00931"/>
    </source>
</evidence>
<name>A0A2Z7BRX1_9LAMI</name>
<dbReference type="InterPro" id="IPR032675">
    <property type="entry name" value="LRR_dom_sf"/>
</dbReference>
<feature type="domain" description="Disease resistance protein At4g27190-like leucine-rich repeats" evidence="3">
    <location>
        <begin position="1493"/>
        <end position="1618"/>
    </location>
</feature>
<organism evidence="4 5">
    <name type="scientific">Dorcoceras hygrometricum</name>
    <dbReference type="NCBI Taxonomy" id="472368"/>
    <lineage>
        <taxon>Eukaryota</taxon>
        <taxon>Viridiplantae</taxon>
        <taxon>Streptophyta</taxon>
        <taxon>Embryophyta</taxon>
        <taxon>Tracheophyta</taxon>
        <taxon>Spermatophyta</taxon>
        <taxon>Magnoliopsida</taxon>
        <taxon>eudicotyledons</taxon>
        <taxon>Gunneridae</taxon>
        <taxon>Pentapetalae</taxon>
        <taxon>asterids</taxon>
        <taxon>lamiids</taxon>
        <taxon>Lamiales</taxon>
        <taxon>Gesneriaceae</taxon>
        <taxon>Didymocarpoideae</taxon>
        <taxon>Trichosporeae</taxon>
        <taxon>Loxocarpinae</taxon>
        <taxon>Dorcoceras</taxon>
    </lineage>
</organism>
<gene>
    <name evidence="4" type="ORF">F511_03819</name>
</gene>
<dbReference type="Pfam" id="PF23247">
    <property type="entry name" value="LRR_RPS2"/>
    <property type="match status" value="1"/>
</dbReference>
<dbReference type="Gene3D" id="3.80.10.10">
    <property type="entry name" value="Ribonuclease Inhibitor"/>
    <property type="match status" value="4"/>
</dbReference>
<dbReference type="SUPFAM" id="SSF52058">
    <property type="entry name" value="L domain-like"/>
    <property type="match status" value="2"/>
</dbReference>
<evidence type="ECO:0000313" key="4">
    <source>
        <dbReference type="EMBL" id="KZV36378.1"/>
    </source>
</evidence>
<dbReference type="InterPro" id="IPR011992">
    <property type="entry name" value="EF-hand-dom_pair"/>
</dbReference>
<dbReference type="PROSITE" id="PS00675">
    <property type="entry name" value="SIGMA54_INTERACT_1"/>
    <property type="match status" value="1"/>
</dbReference>
<dbReference type="PRINTS" id="PR00364">
    <property type="entry name" value="DISEASERSIST"/>
</dbReference>
<reference evidence="4 5" key="1">
    <citation type="journal article" date="2015" name="Proc. Natl. Acad. Sci. U.S.A.">
        <title>The resurrection genome of Boea hygrometrica: A blueprint for survival of dehydration.</title>
        <authorList>
            <person name="Xiao L."/>
            <person name="Yang G."/>
            <person name="Zhang L."/>
            <person name="Yang X."/>
            <person name="Zhao S."/>
            <person name="Ji Z."/>
            <person name="Zhou Q."/>
            <person name="Hu M."/>
            <person name="Wang Y."/>
            <person name="Chen M."/>
            <person name="Xu Y."/>
            <person name="Jin H."/>
            <person name="Xiao X."/>
            <person name="Hu G."/>
            <person name="Bao F."/>
            <person name="Hu Y."/>
            <person name="Wan P."/>
            <person name="Li L."/>
            <person name="Deng X."/>
            <person name="Kuang T."/>
            <person name="Xiang C."/>
            <person name="Zhu J.K."/>
            <person name="Oliver M.J."/>
            <person name="He Y."/>
        </authorList>
    </citation>
    <scope>NUCLEOTIDE SEQUENCE [LARGE SCALE GENOMIC DNA]</scope>
    <source>
        <strain evidence="5">cv. XS01</strain>
    </source>
</reference>
<dbReference type="PROSITE" id="PS51450">
    <property type="entry name" value="LRR"/>
    <property type="match status" value="2"/>
</dbReference>
<dbReference type="InterPro" id="IPR057135">
    <property type="entry name" value="At4g27190-like_LRR"/>
</dbReference>
<keyword evidence="5" id="KW-1185">Reference proteome</keyword>
<feature type="domain" description="NB-ARC" evidence="2">
    <location>
        <begin position="393"/>
        <end position="575"/>
    </location>
</feature>
<dbReference type="Gene3D" id="3.40.50.300">
    <property type="entry name" value="P-loop containing nucleotide triphosphate hydrolases"/>
    <property type="match status" value="1"/>
</dbReference>
<dbReference type="SUPFAM" id="SSF47473">
    <property type="entry name" value="EF-hand"/>
    <property type="match status" value="2"/>
</dbReference>
<dbReference type="InterPro" id="IPR002182">
    <property type="entry name" value="NB-ARC"/>
</dbReference>
<dbReference type="EMBL" id="KV003899">
    <property type="protein sequence ID" value="KZV36378.1"/>
    <property type="molecule type" value="Genomic_DNA"/>
</dbReference>
<sequence>MADPRGLIDKQQLMAAMETDGLDKALTEAFGVLSSKSKGHVSADIIRRTAEILGVHVLVENIDDIIRKEARTENDEIIDCGGFIRVIKNIWKSIADSAIKDMEKAVDEFIPNKAHLENIRMEFIIFFKCIWKREADKAEEEIRGFISKKAEQENDGNRRGEFIDNFKDIWKLMAHSMKREIDAFNPNVTVPQNFGNIHRLFIRSLGYLLKRVVDSTIIEVQKAIDELITKMTEVENDGNVHEMFISDLKVGSNVSVALLRHLVLFLGGNLADEEIVVHIMNNVDNDGPINRDEFIQIIRVIWKTSADYLSKAMGQGANPEEARRKAFAVLRNPLDDFVSATILRAVMLNLSENLDFEELYQAINLVKASPQDERIPEIIFPEIIGYVQYLIKKYPLDKIYGVLTREKTRKVVLSGESGVGKTWMATKIAGRATNDGTFDFALWMNLKGLNLRKIIAHQLSLLSESDDMETEKVKEVVGGDKKKDKSLGQRILEALKDKKVLLVFDGVNSCEELEKDLSRKSHLLKLLGLKELNSNYKVLITTSDFDNFKQEYKQEVIRIEVRCWTTHESESFLSSSLGADRFSKVKDLANFYIKRSKGLPAEILIIARTLSHFMNSDEGLKKLQGVEEVVLRDTAHDYEGYCNIEKLFIGTEVVPKFVLVDCYGSETPAKHFLRDRDSVHYNELISYWLLEGHLGHFSCIEDAYEEGHRVLMELLDCGILKPLKAGYLHGGEKEEETEEEKEKRKKDKEKEKKIGERKKKKAKKIAEKARMKEEREKKDDEDDKDYGDDDDDDDDDDEEEEEEVEKMSTLLLDGDRTGEVSDSIFDSMEDLENLAIFDPTQKPFPLRMSDKWNLRFLVLRGCEFLTMFNQVFESIVPKHPDKPPHEAPTLKKSLWEPRHKKLTLKRSLSEPRHETRILEKAMSDTLPIRSSIPQALSKLIVLEISGPSSLKTIPTNLFDQMEHLKSLNMSSLQMELLPESFYNLTTIEILILKGCSSLKRMESLKKFEQLQLLDLSGATSLEAFKDKSFSENTELRIINLSQTRIAKFPLVNSLMKLQYLSLSKCPSLIRVRKIGSVKTLCVFDISGSKNVEQLLDPGLKNLENLFALNVSGTAIRRLPSTIGKPHHLYLRDCSNLKQLPPIETLSEVRVLDLSGSALLDDIKPKFIESLKNLVRFNLLKTGVVHLPSLSSLVNLRYLLVSQCRRLEKLEGMESLIKLEVLDLSGCKALSEIEDQSFDKMVRLHSLDLSETPLEKLPSLSNLQKLRKLNLRGCTKLTNIPGLEVLPVLEDLDVTRTTLKVPELKNPNCRVRGPKPSSLTEFNATKIRKDLGLQQHIQAIGESKPDGDDKTELTQEKKEMHPTLLEDSLRNFHFFVYPVEEAAFQVIDKDLLRDEYILRNILLGNFFPEDQERCLEIRGFREFPKFLGQLLEHAEMVVLIDNSCIQFLTDLGADKLKKMKVCWIERCNEMEYVTDDQAKESADILTENIEILWVSEAAQLKSICKGTLRGIGFRTLTSLYLEYCPELSQLCYSYEQLSGLKNLHIKYCPKLVKLFDDDSPQLSNLQSLHLLELPALEKISCGMKSLRTSTVAHCPSLEYIFDLDTSTTNLECLEVKSCKNLRTILKVGRLPSHIEFIQIGCPNLSESEIPESSAPRNP</sequence>
<protein>
    <submittedName>
        <fullName evidence="4">Disease resistance protein</fullName>
    </submittedName>
</protein>
<dbReference type="Pfam" id="PF00931">
    <property type="entry name" value="NB-ARC"/>
    <property type="match status" value="1"/>
</dbReference>
<accession>A0A2Z7BRX1</accession>
<dbReference type="SUPFAM" id="SSF52047">
    <property type="entry name" value="RNI-like"/>
    <property type="match status" value="1"/>
</dbReference>
<feature type="region of interest" description="Disordered" evidence="1">
    <location>
        <begin position="729"/>
        <end position="817"/>
    </location>
</feature>
<dbReference type="PANTHER" id="PTHR47186">
    <property type="entry name" value="LEUCINE-RICH REPEAT-CONTAINING PROTEIN 57"/>
    <property type="match status" value="1"/>
</dbReference>
<dbReference type="Gene3D" id="1.10.238.10">
    <property type="entry name" value="EF-hand"/>
    <property type="match status" value="1"/>
</dbReference>
<dbReference type="InterPro" id="IPR025662">
    <property type="entry name" value="Sigma_54_int_dom_ATP-bd_1"/>
</dbReference>
<dbReference type="OrthoDB" id="122245at2759"/>
<feature type="compositionally biased region" description="Acidic residues" evidence="1">
    <location>
        <begin position="779"/>
        <end position="804"/>
    </location>
</feature>
<dbReference type="Proteomes" id="UP000250235">
    <property type="component" value="Unassembled WGS sequence"/>
</dbReference>
<dbReference type="InterPro" id="IPR001611">
    <property type="entry name" value="Leu-rich_rpt"/>
</dbReference>
<evidence type="ECO:0000259" key="3">
    <source>
        <dbReference type="Pfam" id="PF23247"/>
    </source>
</evidence>